<dbReference type="GO" id="GO:0140352">
    <property type="term" value="P:export from cell"/>
    <property type="evidence" value="ECO:0007669"/>
    <property type="project" value="UniProtKB-ARBA"/>
</dbReference>
<keyword evidence="6 15" id="KW-0812">Transmembrane</keyword>
<dbReference type="Proteomes" id="UP000243297">
    <property type="component" value="Unassembled WGS sequence"/>
</dbReference>
<feature type="transmembrane region" description="Helical" evidence="15">
    <location>
        <begin position="767"/>
        <end position="784"/>
    </location>
</feature>
<dbReference type="PRINTS" id="PR00119">
    <property type="entry name" value="CATATPASE"/>
</dbReference>
<dbReference type="PANTHER" id="PTHR42861">
    <property type="entry name" value="CALCIUM-TRANSPORTING ATPASE"/>
    <property type="match status" value="1"/>
</dbReference>
<dbReference type="OrthoDB" id="1521937at2"/>
<dbReference type="InterPro" id="IPR006408">
    <property type="entry name" value="P-type_ATPase_IIB"/>
</dbReference>
<dbReference type="STRING" id="118967.SAMN02745191_0991"/>
<evidence type="ECO:0000256" key="2">
    <source>
        <dbReference type="ARBA" id="ARBA00005675"/>
    </source>
</evidence>
<dbReference type="SUPFAM" id="SSF81653">
    <property type="entry name" value="Calcium ATPase, transduction domain A"/>
    <property type="match status" value="1"/>
</dbReference>
<dbReference type="PROSITE" id="PS00018">
    <property type="entry name" value="EF_HAND_1"/>
    <property type="match status" value="1"/>
</dbReference>
<dbReference type="PROSITE" id="PS00154">
    <property type="entry name" value="ATPASE_E1_E2"/>
    <property type="match status" value="1"/>
</dbReference>
<dbReference type="GO" id="GO:0046872">
    <property type="term" value="F:metal ion binding"/>
    <property type="evidence" value="ECO:0007669"/>
    <property type="project" value="UniProtKB-KW"/>
</dbReference>
<dbReference type="InterPro" id="IPR036412">
    <property type="entry name" value="HAD-like_sf"/>
</dbReference>
<feature type="transmembrane region" description="Helical" evidence="15">
    <location>
        <begin position="276"/>
        <end position="300"/>
    </location>
</feature>
<dbReference type="InterPro" id="IPR008250">
    <property type="entry name" value="ATPase_P-typ_transduc_dom_A_sf"/>
</dbReference>
<dbReference type="SUPFAM" id="SSF56784">
    <property type="entry name" value="HAD-like"/>
    <property type="match status" value="1"/>
</dbReference>
<evidence type="ECO:0000256" key="4">
    <source>
        <dbReference type="ARBA" id="ARBA00022475"/>
    </source>
</evidence>
<dbReference type="InterPro" id="IPR023214">
    <property type="entry name" value="HAD_sf"/>
</dbReference>
<evidence type="ECO:0000256" key="3">
    <source>
        <dbReference type="ARBA" id="ARBA00012790"/>
    </source>
</evidence>
<feature type="transmembrane region" description="Helical" evidence="15">
    <location>
        <begin position="694"/>
        <end position="714"/>
    </location>
</feature>
<evidence type="ECO:0000256" key="1">
    <source>
        <dbReference type="ARBA" id="ARBA00004651"/>
    </source>
</evidence>
<keyword evidence="8" id="KW-0547">Nucleotide-binding</keyword>
<evidence type="ECO:0000256" key="6">
    <source>
        <dbReference type="ARBA" id="ARBA00022692"/>
    </source>
</evidence>
<dbReference type="Pfam" id="PF00689">
    <property type="entry name" value="Cation_ATPase_C"/>
    <property type="match status" value="1"/>
</dbReference>
<dbReference type="InterPro" id="IPR018247">
    <property type="entry name" value="EF_Hand_1_Ca_BS"/>
</dbReference>
<sequence>MFYNRTKDQVVEELQSNEQKGLHQSEIETIRAKCGTNELKEEKKQSIFIKFLLQFTDPLIIVLIAAAIISIVVDPHEWIDSLIILVVVVFNAILGVAQENSAEKSLEALKKMSAPNTKVIRNGERYTIPSRELVVGDVVILEAGDLVPSDGRILESYNLQIDESALTGESLPVNKISDVIELENCPLGDQKNMAFASTVVTYGRGKMIITTVGMENEVGKIASMLMSSEKETTPLQNKLAQISKVIGVMCLGICVIVFGLEWMSGLTILESFKTSVALAVAAIPEGLATVVTIVLAIGVTKMVKNNAIVRKLPAVETLGSASVVCSDKTGTLTQNKMTVVKTFTAKNGIEDFNGEGNVDVREMMKCFTLCSDAELKFENGETKLLGDPTETALVEASFKMGDKKEDLYMIAKRGDEIAFDSTRKLMTVFYDTEDGVLSITKGAPDVIMAKCINTPSDASDANEKMANQALRVLAVAIRRWKEVPVLLDASEVENQMTFVGLVGMIDPPRPEVKVAIEEAKQGGIRTIMITGDHVTTAKAIAQDLGILNEGQKAITGTELSNMTDEELYTELEKISVYARVAPEHKVRIVSMWQSKGHVVAMTGDGVNDSPALKKADIGCAMGITGTDVTKGAADMILTDDNFATIIHAVREGRGIYNNIKKDVQFLLSSNIGEVITIFGASVISLFGFNLGVPLLPVHLLWVNLITDTLPAFALGLEPVDKDIMKEKPRPKNESFFAHGLGFTIAWQGLMVGILTLTAYIIGNNVNHEIGMTMAFMTLSLSQLFHAFNIKSTHSIFHRTIFNNKYLWGALAVGMALQIIVMYVPGINGIFNLVPLDSQYALISLGFALCPIVIVEIVKLFKNHIFKK</sequence>
<dbReference type="InterPro" id="IPR006068">
    <property type="entry name" value="ATPase_P-typ_cation-transptr_C"/>
</dbReference>
<dbReference type="AlphaFoldDB" id="A0A1T4LQ26"/>
<dbReference type="GO" id="GO:0005524">
    <property type="term" value="F:ATP binding"/>
    <property type="evidence" value="ECO:0007669"/>
    <property type="project" value="UniProtKB-KW"/>
</dbReference>
<dbReference type="Gene3D" id="3.40.50.1000">
    <property type="entry name" value="HAD superfamily/HAD-like"/>
    <property type="match status" value="1"/>
</dbReference>
<dbReference type="GO" id="GO:0005886">
    <property type="term" value="C:plasma membrane"/>
    <property type="evidence" value="ECO:0007669"/>
    <property type="project" value="UniProtKB-SubCell"/>
</dbReference>
<dbReference type="FunFam" id="2.70.150.10:FF:000016">
    <property type="entry name" value="Calcium-transporting P-type ATPase putative"/>
    <property type="match status" value="1"/>
</dbReference>
<keyword evidence="13 15" id="KW-0472">Membrane</keyword>
<evidence type="ECO:0000256" key="15">
    <source>
        <dbReference type="SAM" id="Phobius"/>
    </source>
</evidence>
<dbReference type="InterPro" id="IPR059000">
    <property type="entry name" value="ATPase_P-type_domA"/>
</dbReference>
<keyword evidence="11" id="KW-1278">Translocase</keyword>
<keyword evidence="5" id="KW-0813">Transport</keyword>
<dbReference type="SMART" id="SM00831">
    <property type="entry name" value="Cation_ATPase_N"/>
    <property type="match status" value="1"/>
</dbReference>
<dbReference type="RefSeq" id="WP_078711415.1">
    <property type="nucleotide sequence ID" value="NZ_FUWY01000002.1"/>
</dbReference>
<dbReference type="Gene3D" id="1.20.1110.10">
    <property type="entry name" value="Calcium-transporting ATPase, transmembrane domain"/>
    <property type="match status" value="1"/>
</dbReference>
<dbReference type="CDD" id="cd02089">
    <property type="entry name" value="P-type_ATPase_Ca_prok"/>
    <property type="match status" value="1"/>
</dbReference>
<keyword evidence="7" id="KW-0479">Metal-binding</keyword>
<dbReference type="Gene3D" id="3.40.1110.10">
    <property type="entry name" value="Calcium-transporting ATPase, cytoplasmic domain N"/>
    <property type="match status" value="1"/>
</dbReference>
<dbReference type="SFLD" id="SFLDF00027">
    <property type="entry name" value="p-type_atpase"/>
    <property type="match status" value="1"/>
</dbReference>
<keyword evidence="4" id="KW-1003">Cell membrane</keyword>
<dbReference type="NCBIfam" id="TIGR01517">
    <property type="entry name" value="ATPase-IIB_Ca"/>
    <property type="match status" value="1"/>
</dbReference>
<dbReference type="InterPro" id="IPR004014">
    <property type="entry name" value="ATPase_P-typ_cation-transptr_N"/>
</dbReference>
<dbReference type="Gene3D" id="2.70.150.10">
    <property type="entry name" value="Calcium-transporting ATPase, cytoplasmic transduction domain A"/>
    <property type="match status" value="1"/>
</dbReference>
<keyword evidence="5" id="KW-0406">Ion transport</keyword>
<organism evidence="17 18">
    <name type="scientific">Anaerorhabdus furcosa</name>
    <dbReference type="NCBI Taxonomy" id="118967"/>
    <lineage>
        <taxon>Bacteria</taxon>
        <taxon>Bacillati</taxon>
        <taxon>Bacillota</taxon>
        <taxon>Erysipelotrichia</taxon>
        <taxon>Erysipelotrichales</taxon>
        <taxon>Erysipelotrichaceae</taxon>
        <taxon>Anaerorhabdus</taxon>
    </lineage>
</organism>
<dbReference type="PRINTS" id="PR00120">
    <property type="entry name" value="HATPASE"/>
</dbReference>
<keyword evidence="10" id="KW-0067">ATP-binding</keyword>
<accession>A0A1T4LQ26</accession>
<dbReference type="SUPFAM" id="SSF81665">
    <property type="entry name" value="Calcium ATPase, transmembrane domain M"/>
    <property type="match status" value="1"/>
</dbReference>
<protein>
    <recommendedName>
        <fullName evidence="3">P-type Ca(2+) transporter</fullName>
        <ecNumber evidence="3">7.2.2.10</ecNumber>
    </recommendedName>
</protein>
<dbReference type="FunFam" id="3.40.50.1000:FF:000001">
    <property type="entry name" value="Phospholipid-transporting ATPase IC"/>
    <property type="match status" value="1"/>
</dbReference>
<dbReference type="InterPro" id="IPR018303">
    <property type="entry name" value="ATPase_P-typ_P_site"/>
</dbReference>
<dbReference type="GO" id="GO:0005388">
    <property type="term" value="F:P-type calcium transporter activity"/>
    <property type="evidence" value="ECO:0007669"/>
    <property type="project" value="UniProtKB-EC"/>
</dbReference>
<comment type="subcellular location">
    <subcellularLocation>
        <location evidence="1">Cell membrane</location>
        <topology evidence="1">Multi-pass membrane protein</topology>
    </subcellularLocation>
</comment>
<dbReference type="SFLD" id="SFLDS00003">
    <property type="entry name" value="Haloacid_Dehalogenase"/>
    <property type="match status" value="1"/>
</dbReference>
<feature type="transmembrane region" description="Helical" evidence="15">
    <location>
        <begin position="805"/>
        <end position="826"/>
    </location>
</feature>
<feature type="domain" description="Cation-transporting P-type ATPase N-terminal" evidence="16">
    <location>
        <begin position="1"/>
        <end position="75"/>
    </location>
</feature>
<dbReference type="EMBL" id="FUWY01000002">
    <property type="protein sequence ID" value="SJZ56564.1"/>
    <property type="molecule type" value="Genomic_DNA"/>
</dbReference>
<feature type="transmembrane region" description="Helical" evidence="15">
    <location>
        <begin position="78"/>
        <end position="97"/>
    </location>
</feature>
<dbReference type="Pfam" id="PF00690">
    <property type="entry name" value="Cation_ATPase_N"/>
    <property type="match status" value="1"/>
</dbReference>
<evidence type="ECO:0000256" key="10">
    <source>
        <dbReference type="ARBA" id="ARBA00022840"/>
    </source>
</evidence>
<keyword evidence="18" id="KW-1185">Reference proteome</keyword>
<dbReference type="InterPro" id="IPR023299">
    <property type="entry name" value="ATPase_P-typ_cyto_dom_N"/>
</dbReference>
<reference evidence="18" key="1">
    <citation type="submission" date="2017-02" db="EMBL/GenBank/DDBJ databases">
        <authorList>
            <person name="Varghese N."/>
            <person name="Submissions S."/>
        </authorList>
    </citation>
    <scope>NUCLEOTIDE SEQUENCE [LARGE SCALE GENOMIC DNA]</scope>
    <source>
        <strain evidence="18">ATCC 25662</strain>
    </source>
</reference>
<evidence type="ECO:0000256" key="9">
    <source>
        <dbReference type="ARBA" id="ARBA00022837"/>
    </source>
</evidence>
<evidence type="ECO:0000256" key="11">
    <source>
        <dbReference type="ARBA" id="ARBA00022967"/>
    </source>
</evidence>
<evidence type="ECO:0000256" key="12">
    <source>
        <dbReference type="ARBA" id="ARBA00022989"/>
    </source>
</evidence>
<evidence type="ECO:0000256" key="5">
    <source>
        <dbReference type="ARBA" id="ARBA00022568"/>
    </source>
</evidence>
<evidence type="ECO:0000313" key="18">
    <source>
        <dbReference type="Proteomes" id="UP000243297"/>
    </source>
</evidence>
<dbReference type="Pfam" id="PF00122">
    <property type="entry name" value="E1-E2_ATPase"/>
    <property type="match status" value="1"/>
</dbReference>
<name>A0A1T4LQ26_9FIRM</name>
<feature type="transmembrane region" description="Helical" evidence="15">
    <location>
        <begin position="838"/>
        <end position="860"/>
    </location>
</feature>
<comment type="similarity">
    <text evidence="2">Belongs to the cation transport ATPase (P-type) (TC 3.A.3) family. Type IIA subfamily.</text>
</comment>
<gene>
    <name evidence="17" type="ORF">SAMN02745191_0991</name>
</gene>
<evidence type="ECO:0000259" key="16">
    <source>
        <dbReference type="SMART" id="SM00831"/>
    </source>
</evidence>
<dbReference type="EC" id="7.2.2.10" evidence="3"/>
<comment type="catalytic activity">
    <reaction evidence="14">
        <text>Ca(2+)(in) + ATP + H2O = Ca(2+)(out) + ADP + phosphate + H(+)</text>
        <dbReference type="Rhea" id="RHEA:18105"/>
        <dbReference type="ChEBI" id="CHEBI:15377"/>
        <dbReference type="ChEBI" id="CHEBI:15378"/>
        <dbReference type="ChEBI" id="CHEBI:29108"/>
        <dbReference type="ChEBI" id="CHEBI:30616"/>
        <dbReference type="ChEBI" id="CHEBI:43474"/>
        <dbReference type="ChEBI" id="CHEBI:456216"/>
        <dbReference type="EC" id="7.2.2.10"/>
    </reaction>
</comment>
<dbReference type="InterPro" id="IPR023298">
    <property type="entry name" value="ATPase_P-typ_TM_dom_sf"/>
</dbReference>
<dbReference type="InterPro" id="IPR001757">
    <property type="entry name" value="P_typ_ATPase"/>
</dbReference>
<feature type="transmembrane region" description="Helical" evidence="15">
    <location>
        <begin position="665"/>
        <end position="688"/>
    </location>
</feature>
<evidence type="ECO:0000313" key="17">
    <source>
        <dbReference type="EMBL" id="SJZ56564.1"/>
    </source>
</evidence>
<evidence type="ECO:0000256" key="7">
    <source>
        <dbReference type="ARBA" id="ARBA00022723"/>
    </source>
</evidence>
<dbReference type="InterPro" id="IPR044492">
    <property type="entry name" value="P_typ_ATPase_HD_dom"/>
</dbReference>
<feature type="transmembrane region" description="Helical" evidence="15">
    <location>
        <begin position="51"/>
        <end position="72"/>
    </location>
</feature>
<keyword evidence="5" id="KW-0109">Calcium transport</keyword>
<keyword evidence="9" id="KW-0106">Calcium</keyword>
<evidence type="ECO:0000256" key="8">
    <source>
        <dbReference type="ARBA" id="ARBA00022741"/>
    </source>
</evidence>
<dbReference type="GO" id="GO:0016887">
    <property type="term" value="F:ATP hydrolysis activity"/>
    <property type="evidence" value="ECO:0007669"/>
    <property type="project" value="InterPro"/>
</dbReference>
<proteinExistence type="inferred from homology"/>
<dbReference type="Pfam" id="PF13246">
    <property type="entry name" value="Cation_ATPase"/>
    <property type="match status" value="1"/>
</dbReference>
<dbReference type="NCBIfam" id="TIGR01494">
    <property type="entry name" value="ATPase_P-type"/>
    <property type="match status" value="3"/>
</dbReference>
<feature type="transmembrane region" description="Helical" evidence="15">
    <location>
        <begin position="245"/>
        <end position="264"/>
    </location>
</feature>
<feature type="transmembrane region" description="Helical" evidence="15">
    <location>
        <begin position="735"/>
        <end position="761"/>
    </location>
</feature>
<dbReference type="SUPFAM" id="SSF81660">
    <property type="entry name" value="Metal cation-transporting ATPase, ATP-binding domain N"/>
    <property type="match status" value="1"/>
</dbReference>
<dbReference type="SFLD" id="SFLDG00002">
    <property type="entry name" value="C1.7:_P-type_atpase_like"/>
    <property type="match status" value="1"/>
</dbReference>
<evidence type="ECO:0000256" key="14">
    <source>
        <dbReference type="ARBA" id="ARBA00048694"/>
    </source>
</evidence>
<evidence type="ECO:0000256" key="13">
    <source>
        <dbReference type="ARBA" id="ARBA00023136"/>
    </source>
</evidence>
<keyword evidence="12 15" id="KW-1133">Transmembrane helix</keyword>
<dbReference type="FunFam" id="3.40.50.1000:FF:000028">
    <property type="entry name" value="Calcium-transporting P-type ATPase, putative"/>
    <property type="match status" value="1"/>
</dbReference>